<protein>
    <submittedName>
        <fullName evidence="2">Uncharacterized protein</fullName>
    </submittedName>
</protein>
<gene>
    <name evidence="2" type="ORF">B0H15DRAFT_943244</name>
</gene>
<reference evidence="2" key="1">
    <citation type="submission" date="2023-03" db="EMBL/GenBank/DDBJ databases">
        <title>Massive genome expansion in bonnet fungi (Mycena s.s.) driven by repeated elements and novel gene families across ecological guilds.</title>
        <authorList>
            <consortium name="Lawrence Berkeley National Laboratory"/>
            <person name="Harder C.B."/>
            <person name="Miyauchi S."/>
            <person name="Viragh M."/>
            <person name="Kuo A."/>
            <person name="Thoen E."/>
            <person name="Andreopoulos B."/>
            <person name="Lu D."/>
            <person name="Skrede I."/>
            <person name="Drula E."/>
            <person name="Henrissat B."/>
            <person name="Morin E."/>
            <person name="Kohler A."/>
            <person name="Barry K."/>
            <person name="LaButti K."/>
            <person name="Morin E."/>
            <person name="Salamov A."/>
            <person name="Lipzen A."/>
            <person name="Mereny Z."/>
            <person name="Hegedus B."/>
            <person name="Baldrian P."/>
            <person name="Stursova M."/>
            <person name="Weitz H."/>
            <person name="Taylor A."/>
            <person name="Grigoriev I.V."/>
            <person name="Nagy L.G."/>
            <person name="Martin F."/>
            <person name="Kauserud H."/>
        </authorList>
    </citation>
    <scope>NUCLEOTIDE SEQUENCE</scope>
    <source>
        <strain evidence="2">CBHHK173m</strain>
    </source>
</reference>
<evidence type="ECO:0000256" key="1">
    <source>
        <dbReference type="SAM" id="MobiDB-lite"/>
    </source>
</evidence>
<dbReference type="EMBL" id="JARJCN010000003">
    <property type="protein sequence ID" value="KAJ7102305.1"/>
    <property type="molecule type" value="Genomic_DNA"/>
</dbReference>
<evidence type="ECO:0000313" key="3">
    <source>
        <dbReference type="Proteomes" id="UP001222325"/>
    </source>
</evidence>
<feature type="compositionally biased region" description="Basic and acidic residues" evidence="1">
    <location>
        <begin position="44"/>
        <end position="65"/>
    </location>
</feature>
<sequence length="78" mass="8628">MSPVAVHAQEQLSVKLFTPPISVAGPSNLLKPDNNKKRAASSEPDEHPDPKRIKDKEREKTLVDDENKDDESDVEGHA</sequence>
<name>A0AAD6XTK6_9AGAR</name>
<keyword evidence="3" id="KW-1185">Reference proteome</keyword>
<dbReference type="AlphaFoldDB" id="A0AAD6XTK6"/>
<proteinExistence type="predicted"/>
<evidence type="ECO:0000313" key="2">
    <source>
        <dbReference type="EMBL" id="KAJ7102305.1"/>
    </source>
</evidence>
<accession>A0AAD6XTK6</accession>
<comment type="caution">
    <text evidence="2">The sequence shown here is derived from an EMBL/GenBank/DDBJ whole genome shotgun (WGS) entry which is preliminary data.</text>
</comment>
<feature type="compositionally biased region" description="Acidic residues" evidence="1">
    <location>
        <begin position="66"/>
        <end position="78"/>
    </location>
</feature>
<dbReference type="Proteomes" id="UP001222325">
    <property type="component" value="Unassembled WGS sequence"/>
</dbReference>
<organism evidence="2 3">
    <name type="scientific">Mycena belliarum</name>
    <dbReference type="NCBI Taxonomy" id="1033014"/>
    <lineage>
        <taxon>Eukaryota</taxon>
        <taxon>Fungi</taxon>
        <taxon>Dikarya</taxon>
        <taxon>Basidiomycota</taxon>
        <taxon>Agaricomycotina</taxon>
        <taxon>Agaricomycetes</taxon>
        <taxon>Agaricomycetidae</taxon>
        <taxon>Agaricales</taxon>
        <taxon>Marasmiineae</taxon>
        <taxon>Mycenaceae</taxon>
        <taxon>Mycena</taxon>
    </lineage>
</organism>
<feature type="region of interest" description="Disordered" evidence="1">
    <location>
        <begin position="1"/>
        <end position="78"/>
    </location>
</feature>